<dbReference type="AlphaFoldDB" id="A0A0S2DIU2"/>
<organism evidence="1 2">
    <name type="scientific">Lysobacter enzymogenes</name>
    <dbReference type="NCBI Taxonomy" id="69"/>
    <lineage>
        <taxon>Bacteria</taxon>
        <taxon>Pseudomonadati</taxon>
        <taxon>Pseudomonadota</taxon>
        <taxon>Gammaproteobacteria</taxon>
        <taxon>Lysobacterales</taxon>
        <taxon>Lysobacteraceae</taxon>
        <taxon>Lysobacter</taxon>
    </lineage>
</organism>
<keyword evidence="1" id="KW-0560">Oxidoreductase</keyword>
<reference evidence="1 2" key="1">
    <citation type="submission" date="2015-11" db="EMBL/GenBank/DDBJ databases">
        <title>Genome sequences of Lysobacter enzymogenes strain C3 and Lysobacter antibioticus ATCC 29479.</title>
        <authorList>
            <person name="Kobayashi D.Y."/>
        </authorList>
    </citation>
    <scope>NUCLEOTIDE SEQUENCE [LARGE SCALE GENOMIC DNA]</scope>
    <source>
        <strain evidence="1 2">C3</strain>
    </source>
</reference>
<dbReference type="InterPro" id="IPR004360">
    <property type="entry name" value="Glyas_Fos-R_dOase_dom"/>
</dbReference>
<dbReference type="SUPFAM" id="SSF54593">
    <property type="entry name" value="Glyoxalase/Bleomycin resistance protein/Dihydroxybiphenyl dioxygenase"/>
    <property type="match status" value="1"/>
</dbReference>
<dbReference type="KEGG" id="lez:GLE_3088"/>
<accession>A0A0S2DIU2</accession>
<dbReference type="PATRIC" id="fig|69.6.peg.3047"/>
<dbReference type="InterPro" id="IPR037523">
    <property type="entry name" value="VOC_core"/>
</dbReference>
<protein>
    <submittedName>
        <fullName evidence="1">Glyoxalase/bleomycin resistance protein/dioxygenase</fullName>
    </submittedName>
</protein>
<dbReference type="PROSITE" id="PS51819">
    <property type="entry name" value="VOC"/>
    <property type="match status" value="1"/>
</dbReference>
<dbReference type="Gene3D" id="3.10.180.10">
    <property type="entry name" value="2,3-Dihydroxybiphenyl 1,2-Dioxygenase, domain 1"/>
    <property type="match status" value="1"/>
</dbReference>
<evidence type="ECO:0000313" key="2">
    <source>
        <dbReference type="Proteomes" id="UP000061569"/>
    </source>
</evidence>
<dbReference type="Pfam" id="PF00903">
    <property type="entry name" value="Glyoxalase"/>
    <property type="match status" value="1"/>
</dbReference>
<dbReference type="GO" id="GO:0051213">
    <property type="term" value="F:dioxygenase activity"/>
    <property type="evidence" value="ECO:0007669"/>
    <property type="project" value="UniProtKB-KW"/>
</dbReference>
<keyword evidence="1" id="KW-0223">Dioxygenase</keyword>
<name>A0A0S2DIU2_LYSEN</name>
<dbReference type="InterPro" id="IPR029068">
    <property type="entry name" value="Glyas_Bleomycin-R_OHBP_Dase"/>
</dbReference>
<sequence length="137" mass="14919">MNQSSQGGAGAPAAQAFVPMIHVASVARSIGFYELLGFAVGNVHRVPECGDEPVWAWMQSPAGAQMMLVRADGPVDDGVQAVLFYVYCDDVDGMRERVRAAGFEAGPMGYPFYRPRGEFRSRDPDGYVLMITHSQDD</sequence>
<dbReference type="STRING" id="69.GLE_3088"/>
<dbReference type="OrthoDB" id="284897at2"/>
<dbReference type="Proteomes" id="UP000061569">
    <property type="component" value="Chromosome"/>
</dbReference>
<proteinExistence type="predicted"/>
<dbReference type="EMBL" id="CP013140">
    <property type="protein sequence ID" value="ALN58435.1"/>
    <property type="molecule type" value="Genomic_DNA"/>
</dbReference>
<evidence type="ECO:0000313" key="1">
    <source>
        <dbReference type="EMBL" id="ALN58435.1"/>
    </source>
</evidence>
<gene>
    <name evidence="1" type="ORF">GLE_3088</name>
</gene>